<keyword evidence="3" id="KW-0479">Metal-binding</keyword>
<feature type="domain" description="4Fe-4S ferredoxin-type" evidence="8">
    <location>
        <begin position="259"/>
        <end position="288"/>
    </location>
</feature>
<keyword evidence="4" id="KW-0249">Electron transport</keyword>
<dbReference type="InterPro" id="IPR032879">
    <property type="entry name" value="FixG_C"/>
</dbReference>
<evidence type="ECO:0000256" key="7">
    <source>
        <dbReference type="SAM" id="Phobius"/>
    </source>
</evidence>
<evidence type="ECO:0000256" key="4">
    <source>
        <dbReference type="ARBA" id="ARBA00022982"/>
    </source>
</evidence>
<dbReference type="Proteomes" id="UP000654401">
    <property type="component" value="Unassembled WGS sequence"/>
</dbReference>
<dbReference type="InterPro" id="IPR013783">
    <property type="entry name" value="Ig-like_fold"/>
</dbReference>
<dbReference type="PROSITE" id="PS00198">
    <property type="entry name" value="4FE4S_FER_1"/>
    <property type="match status" value="1"/>
</dbReference>
<feature type="transmembrane region" description="Helical" evidence="7">
    <location>
        <begin position="164"/>
        <end position="181"/>
    </location>
</feature>
<dbReference type="PROSITE" id="PS51379">
    <property type="entry name" value="4FE4S_FER_2"/>
    <property type="match status" value="1"/>
</dbReference>
<keyword evidence="2" id="KW-0004">4Fe-4S</keyword>
<dbReference type="PANTHER" id="PTHR30176:SF3">
    <property type="entry name" value="FERREDOXIN-TYPE PROTEIN NAPH"/>
    <property type="match status" value="1"/>
</dbReference>
<dbReference type="InterPro" id="IPR051684">
    <property type="entry name" value="Electron_Trans/Redox"/>
</dbReference>
<keyword evidence="6" id="KW-0411">Iron-sulfur</keyword>
<proteinExistence type="predicted"/>
<reference evidence="9 10" key="1">
    <citation type="submission" date="2020-08" db="EMBL/GenBank/DDBJ databases">
        <title>Bridging the membrane lipid divide: bacteria of the FCB group superphylum have the potential to synthesize archaeal ether lipids.</title>
        <authorList>
            <person name="Villanueva L."/>
            <person name="Von Meijenfeldt F.A.B."/>
            <person name="Westbye A.B."/>
            <person name="Yadav S."/>
            <person name="Hopmans E.C."/>
            <person name="Dutilh B.E."/>
            <person name="Sinninghe Damste J.S."/>
        </authorList>
    </citation>
    <scope>NUCLEOTIDE SEQUENCE [LARGE SCALE GENOMIC DNA]</scope>
    <source>
        <strain evidence="9">NIOZ-UU100</strain>
    </source>
</reference>
<accession>A0A8J6P6Y9</accession>
<dbReference type="SUPFAM" id="SSF54862">
    <property type="entry name" value="4Fe-4S ferredoxins"/>
    <property type="match status" value="1"/>
</dbReference>
<evidence type="ECO:0000256" key="2">
    <source>
        <dbReference type="ARBA" id="ARBA00022485"/>
    </source>
</evidence>
<evidence type="ECO:0000256" key="5">
    <source>
        <dbReference type="ARBA" id="ARBA00023004"/>
    </source>
</evidence>
<keyword evidence="7" id="KW-0812">Transmembrane</keyword>
<sequence>MSEREQDQCCQAADELYAEAGEWKINTGEETIHAKRMSGKFRTLKWLAASTWLIFFFGPYMRWNDSQAILFDIPGRQYHIFGLTILPQDVWMLSLVLLFLAILLAVVTTLFGRVYCGFFCFQTIWVDAFTWIEEKLEGAPGKRKKLDKAAWGVDKLWIKARKHLAWLVISVLTGVSFVAWFTDVFQLWADYLTLSASATEWGTLALFTAGTYVLAGFLREQACLWLCPYARIQAVMLDRESLVPTYDFNRGEPRGRLKKGETIEGNGDCIDCNQCVAVCPTGVDIRGGLDEGCITCALCIDACDSVMEKINKPHGLIRYESIDALEGKNVAPLMKRPRVLVYIVIMTLALGGIIYGLLNISGLDIKVLHERQPLYVLLSDGSIQNKYELKILNKTHDKMHVTVTIDGLDGAELVGAEKSFPVRPGKVTPYTVYLRLPRRAMSGQSTPVYFNLEGVEKPELTSRYESMFIGPR</sequence>
<dbReference type="NCBIfam" id="TIGR02745">
    <property type="entry name" value="ccoG_rdxA_fixG"/>
    <property type="match status" value="1"/>
</dbReference>
<evidence type="ECO:0000256" key="1">
    <source>
        <dbReference type="ARBA" id="ARBA00022448"/>
    </source>
</evidence>
<evidence type="ECO:0000256" key="6">
    <source>
        <dbReference type="ARBA" id="ARBA00023014"/>
    </source>
</evidence>
<dbReference type="GO" id="GO:0051539">
    <property type="term" value="F:4 iron, 4 sulfur cluster binding"/>
    <property type="evidence" value="ECO:0007669"/>
    <property type="project" value="UniProtKB-KW"/>
</dbReference>
<protein>
    <submittedName>
        <fullName evidence="9">Cytochrome c oxidase accessory protein CcoG</fullName>
    </submittedName>
</protein>
<feature type="transmembrane region" description="Helical" evidence="7">
    <location>
        <begin position="43"/>
        <end position="61"/>
    </location>
</feature>
<gene>
    <name evidence="9" type="primary">ccoG</name>
    <name evidence="9" type="ORF">H8D24_01200</name>
</gene>
<evidence type="ECO:0000313" key="10">
    <source>
        <dbReference type="Proteomes" id="UP000654401"/>
    </source>
</evidence>
<feature type="transmembrane region" description="Helical" evidence="7">
    <location>
        <begin position="201"/>
        <end position="218"/>
    </location>
</feature>
<evidence type="ECO:0000256" key="3">
    <source>
        <dbReference type="ARBA" id="ARBA00022723"/>
    </source>
</evidence>
<dbReference type="InterPro" id="IPR017900">
    <property type="entry name" value="4Fe4S_Fe_S_CS"/>
</dbReference>
<dbReference type="Pfam" id="PF12801">
    <property type="entry name" value="Fer4_5"/>
    <property type="match status" value="1"/>
</dbReference>
<evidence type="ECO:0000313" key="9">
    <source>
        <dbReference type="EMBL" id="MBC8519012.1"/>
    </source>
</evidence>
<feature type="transmembrane region" description="Helical" evidence="7">
    <location>
        <begin position="90"/>
        <end position="111"/>
    </location>
</feature>
<dbReference type="InterPro" id="IPR017896">
    <property type="entry name" value="4Fe4S_Fe-S-bd"/>
</dbReference>
<dbReference type="Pfam" id="PF11614">
    <property type="entry name" value="FixG_C"/>
    <property type="match status" value="1"/>
</dbReference>
<dbReference type="AlphaFoldDB" id="A0A8J6P6Y9"/>
<keyword evidence="7" id="KW-1133">Transmembrane helix</keyword>
<dbReference type="GO" id="GO:0046872">
    <property type="term" value="F:metal ion binding"/>
    <property type="evidence" value="ECO:0007669"/>
    <property type="project" value="UniProtKB-KW"/>
</dbReference>
<dbReference type="GO" id="GO:0005886">
    <property type="term" value="C:plasma membrane"/>
    <property type="evidence" value="ECO:0007669"/>
    <property type="project" value="TreeGrafter"/>
</dbReference>
<dbReference type="Gene3D" id="2.60.40.10">
    <property type="entry name" value="Immunoglobulins"/>
    <property type="match status" value="1"/>
</dbReference>
<dbReference type="Pfam" id="PF13746">
    <property type="entry name" value="Fer4_18"/>
    <property type="match status" value="1"/>
</dbReference>
<keyword evidence="1" id="KW-0813">Transport</keyword>
<dbReference type="InterPro" id="IPR014116">
    <property type="entry name" value="Cyt_c_oxidase_cbb3_FixG"/>
</dbReference>
<organism evidence="9 10">
    <name type="scientific">Candidatus Thiopontia autotrophica</name>
    <dbReference type="NCBI Taxonomy" id="2841688"/>
    <lineage>
        <taxon>Bacteria</taxon>
        <taxon>Pseudomonadati</taxon>
        <taxon>Pseudomonadota</taxon>
        <taxon>Gammaproteobacteria</taxon>
        <taxon>Candidatus Thiopontia</taxon>
    </lineage>
</organism>
<keyword evidence="7" id="KW-0472">Membrane</keyword>
<name>A0A8J6P6Y9_9GAMM</name>
<dbReference type="EMBL" id="JACNFK010000014">
    <property type="protein sequence ID" value="MBC8519012.1"/>
    <property type="molecule type" value="Genomic_DNA"/>
</dbReference>
<evidence type="ECO:0000259" key="8">
    <source>
        <dbReference type="PROSITE" id="PS51379"/>
    </source>
</evidence>
<feature type="transmembrane region" description="Helical" evidence="7">
    <location>
        <begin position="339"/>
        <end position="358"/>
    </location>
</feature>
<dbReference type="PANTHER" id="PTHR30176">
    <property type="entry name" value="FERREDOXIN-TYPE PROTEIN NAPH"/>
    <property type="match status" value="1"/>
</dbReference>
<keyword evidence="5" id="KW-0408">Iron</keyword>
<comment type="caution">
    <text evidence="9">The sequence shown here is derived from an EMBL/GenBank/DDBJ whole genome shotgun (WGS) entry which is preliminary data.</text>
</comment>